<evidence type="ECO:0000313" key="3">
    <source>
        <dbReference type="Proteomes" id="UP001596528"/>
    </source>
</evidence>
<protein>
    <submittedName>
        <fullName evidence="2">Non-homologous end-joining DNA ligase</fullName>
        <ecNumber evidence="2">6.5.1.1</ecNumber>
    </submittedName>
</protein>
<comment type="caution">
    <text evidence="2">The sequence shown here is derived from an EMBL/GenBank/DDBJ whole genome shotgun (WGS) entry which is preliminary data.</text>
</comment>
<reference evidence="3" key="1">
    <citation type="journal article" date="2019" name="Int. J. Syst. Evol. Microbiol.">
        <title>The Global Catalogue of Microorganisms (GCM) 10K type strain sequencing project: providing services to taxonomists for standard genome sequencing and annotation.</title>
        <authorList>
            <consortium name="The Broad Institute Genomics Platform"/>
            <consortium name="The Broad Institute Genome Sequencing Center for Infectious Disease"/>
            <person name="Wu L."/>
            <person name="Ma J."/>
        </authorList>
    </citation>
    <scope>NUCLEOTIDE SEQUENCE [LARGE SCALE GENOMIC DNA]</scope>
    <source>
        <strain evidence="3">JCM 18657</strain>
    </source>
</reference>
<evidence type="ECO:0000313" key="2">
    <source>
        <dbReference type="EMBL" id="MFC7749637.1"/>
    </source>
</evidence>
<dbReference type="PANTHER" id="PTHR42705:SF2">
    <property type="entry name" value="BIFUNCTIONAL NON-HOMOLOGOUS END JOINING PROTEIN LIGD"/>
    <property type="match status" value="1"/>
</dbReference>
<dbReference type="CDD" id="cd04861">
    <property type="entry name" value="LigD_Pol_like"/>
    <property type="match status" value="1"/>
</dbReference>
<gene>
    <name evidence="2" type="primary">ligD</name>
    <name evidence="2" type="ORF">ACFQWB_06755</name>
</gene>
<dbReference type="EC" id="6.5.1.1" evidence="2"/>
<dbReference type="InterPro" id="IPR052171">
    <property type="entry name" value="NHEJ_LigD"/>
</dbReference>
<dbReference type="Gene3D" id="3.90.920.10">
    <property type="entry name" value="DNA primase, PRIM domain"/>
    <property type="match status" value="1"/>
</dbReference>
<proteinExistence type="predicted"/>
<keyword evidence="2" id="KW-0436">Ligase</keyword>
<feature type="domain" description="DNA ligase D polymerase" evidence="1">
    <location>
        <begin position="32"/>
        <end position="279"/>
    </location>
</feature>
<dbReference type="EMBL" id="JBHTGQ010000015">
    <property type="protein sequence ID" value="MFC7749637.1"/>
    <property type="molecule type" value="Genomic_DNA"/>
</dbReference>
<name>A0ABW2V0F7_9BACL</name>
<dbReference type="InterPro" id="IPR014145">
    <property type="entry name" value="LigD_pol_dom"/>
</dbReference>
<sequence length="302" mass="34062">MPSTERGSITIEGHTITITNPLKPLWPELGVTKMEYLQTLGRLAPHLLTYCRDRYLTTIRFPHGVGDKSFYQKNAPEPTPEFVRTAVERREGINYVVLDNLPTLIWLGNLACLEFHPSLRKVEDPLPAEWVLDIDPSQDPEPRLMEAVLLLGDILKQIGIAVVPKTSGASGIQLWARIRRGYTFDELRKIGEFVAGYAVNRHPGLFTVERLKARRGTKIYIDYMQHGYGKTIAAPYTPRARPHGGVSTPLTWEEVERLPDVREYNLRTVPDRLDRIGDLLASAPENDFDAILDVLGSGKART</sequence>
<dbReference type="PANTHER" id="PTHR42705">
    <property type="entry name" value="BIFUNCTIONAL NON-HOMOLOGOUS END JOINING PROTEIN LIGD"/>
    <property type="match status" value="1"/>
</dbReference>
<accession>A0ABW2V0F7</accession>
<evidence type="ECO:0000259" key="1">
    <source>
        <dbReference type="Pfam" id="PF21686"/>
    </source>
</evidence>
<dbReference type="Pfam" id="PF21686">
    <property type="entry name" value="LigD_Prim-Pol"/>
    <property type="match status" value="1"/>
</dbReference>
<dbReference type="RefSeq" id="WP_138790143.1">
    <property type="nucleotide sequence ID" value="NZ_JBHTGQ010000015.1"/>
</dbReference>
<dbReference type="NCBIfam" id="TIGR02778">
    <property type="entry name" value="ligD_pol"/>
    <property type="match status" value="1"/>
</dbReference>
<dbReference type="GO" id="GO:0003910">
    <property type="term" value="F:DNA ligase (ATP) activity"/>
    <property type="evidence" value="ECO:0007669"/>
    <property type="project" value="UniProtKB-EC"/>
</dbReference>
<keyword evidence="3" id="KW-1185">Reference proteome</keyword>
<organism evidence="2 3">
    <name type="scientific">Paenibacillus thermoaerophilus</name>
    <dbReference type="NCBI Taxonomy" id="1215385"/>
    <lineage>
        <taxon>Bacteria</taxon>
        <taxon>Bacillati</taxon>
        <taxon>Bacillota</taxon>
        <taxon>Bacilli</taxon>
        <taxon>Bacillales</taxon>
        <taxon>Paenibacillaceae</taxon>
        <taxon>Paenibacillus</taxon>
    </lineage>
</organism>
<dbReference type="Proteomes" id="UP001596528">
    <property type="component" value="Unassembled WGS sequence"/>
</dbReference>